<gene>
    <name evidence="2" type="ORF">EV356DRAFT_577263</name>
</gene>
<dbReference type="AlphaFoldDB" id="A0A6A6H7B8"/>
<dbReference type="Proteomes" id="UP000800092">
    <property type="component" value="Unassembled WGS sequence"/>
</dbReference>
<name>A0A6A6H7B8_VIRVR</name>
<proteinExistence type="predicted"/>
<organism evidence="2 3">
    <name type="scientific">Viridothelium virens</name>
    <name type="common">Speckled blister lichen</name>
    <name type="synonym">Trypethelium virens</name>
    <dbReference type="NCBI Taxonomy" id="1048519"/>
    <lineage>
        <taxon>Eukaryota</taxon>
        <taxon>Fungi</taxon>
        <taxon>Dikarya</taxon>
        <taxon>Ascomycota</taxon>
        <taxon>Pezizomycotina</taxon>
        <taxon>Dothideomycetes</taxon>
        <taxon>Dothideomycetes incertae sedis</taxon>
        <taxon>Trypetheliales</taxon>
        <taxon>Trypetheliaceae</taxon>
        <taxon>Viridothelium</taxon>
    </lineage>
</organism>
<evidence type="ECO:0000313" key="3">
    <source>
        <dbReference type="Proteomes" id="UP000800092"/>
    </source>
</evidence>
<feature type="compositionally biased region" description="Low complexity" evidence="1">
    <location>
        <begin position="290"/>
        <end position="302"/>
    </location>
</feature>
<reference evidence="2" key="1">
    <citation type="journal article" date="2020" name="Stud. Mycol.">
        <title>101 Dothideomycetes genomes: a test case for predicting lifestyles and emergence of pathogens.</title>
        <authorList>
            <person name="Haridas S."/>
            <person name="Albert R."/>
            <person name="Binder M."/>
            <person name="Bloem J."/>
            <person name="Labutti K."/>
            <person name="Salamov A."/>
            <person name="Andreopoulos B."/>
            <person name="Baker S."/>
            <person name="Barry K."/>
            <person name="Bills G."/>
            <person name="Bluhm B."/>
            <person name="Cannon C."/>
            <person name="Castanera R."/>
            <person name="Culley D."/>
            <person name="Daum C."/>
            <person name="Ezra D."/>
            <person name="Gonzalez J."/>
            <person name="Henrissat B."/>
            <person name="Kuo A."/>
            <person name="Liang C."/>
            <person name="Lipzen A."/>
            <person name="Lutzoni F."/>
            <person name="Magnuson J."/>
            <person name="Mondo S."/>
            <person name="Nolan M."/>
            <person name="Ohm R."/>
            <person name="Pangilinan J."/>
            <person name="Park H.-J."/>
            <person name="Ramirez L."/>
            <person name="Alfaro M."/>
            <person name="Sun H."/>
            <person name="Tritt A."/>
            <person name="Yoshinaga Y."/>
            <person name="Zwiers L.-H."/>
            <person name="Turgeon B."/>
            <person name="Goodwin S."/>
            <person name="Spatafora J."/>
            <person name="Crous P."/>
            <person name="Grigoriev I."/>
        </authorList>
    </citation>
    <scope>NUCLEOTIDE SEQUENCE</scope>
    <source>
        <strain evidence="2">Tuck. ex Michener</strain>
    </source>
</reference>
<dbReference type="OrthoDB" id="5398515at2759"/>
<sequence>MAATPPPVGRIHTPPAPLHGAVHDSYEPYSPRRSRRVLERQQRSPVSDVSAAPVRQRINRAATPPTKTMSARTASQTFSPPSSPASPHTQRSSPKKAATQRSTNVNSQANNKLSSLLNPNTSLDPTTSIPTPSKTPRKKNGPSQAALSSTSRVLFSNRPATVEETMQTPKRGKHARKSSAFGFDGSMDGQDLDTSDSIEIYTDSKERMPVKDQDPDNPFVNHGEQPQPKNRGSGKRRRGQSSSDKLMDEAVENGEGMIYVFRGKRVFRSFDNSSNKIAVTDSGDAETRRAAGTTAGRPLTRTNFKPRLLFPNDAQANARQEDDDEDDREAVTDIDERIASSSTADHQAPPSEVEMKQQDQEVITPVKQDFTPETPPSTIRATRSSTKKDTETSPLTRATDAHQHDEQDEYDLESRRMQTRRKKPSPFDKWPRAKTSSRNVSGVKREAEPLEKEEGQRIVGKRTRSGAAPTE</sequence>
<evidence type="ECO:0000256" key="1">
    <source>
        <dbReference type="SAM" id="MobiDB-lite"/>
    </source>
</evidence>
<feature type="compositionally biased region" description="Polar residues" evidence="1">
    <location>
        <begin position="141"/>
        <end position="154"/>
    </location>
</feature>
<feature type="region of interest" description="Disordered" evidence="1">
    <location>
        <begin position="1"/>
        <end position="253"/>
    </location>
</feature>
<protein>
    <submittedName>
        <fullName evidence="2">Uncharacterized protein</fullName>
    </submittedName>
</protein>
<feature type="region of interest" description="Disordered" evidence="1">
    <location>
        <begin position="271"/>
        <end position="471"/>
    </location>
</feature>
<keyword evidence="3" id="KW-1185">Reference proteome</keyword>
<dbReference type="EMBL" id="ML991803">
    <property type="protein sequence ID" value="KAF2233892.1"/>
    <property type="molecule type" value="Genomic_DNA"/>
</dbReference>
<feature type="compositionally biased region" description="Basic and acidic residues" evidence="1">
    <location>
        <begin position="443"/>
        <end position="456"/>
    </location>
</feature>
<feature type="compositionally biased region" description="Low complexity" evidence="1">
    <location>
        <begin position="125"/>
        <end position="134"/>
    </location>
</feature>
<feature type="compositionally biased region" description="Basic and acidic residues" evidence="1">
    <location>
        <begin position="202"/>
        <end position="214"/>
    </location>
</feature>
<feature type="compositionally biased region" description="Polar residues" evidence="1">
    <location>
        <begin position="65"/>
        <end position="92"/>
    </location>
</feature>
<accession>A0A6A6H7B8</accession>
<evidence type="ECO:0000313" key="2">
    <source>
        <dbReference type="EMBL" id="KAF2233892.1"/>
    </source>
</evidence>
<feature type="compositionally biased region" description="Polar residues" evidence="1">
    <location>
        <begin position="99"/>
        <end position="124"/>
    </location>
</feature>
<feature type="compositionally biased region" description="Basic and acidic residues" evidence="1">
    <location>
        <begin position="329"/>
        <end position="338"/>
    </location>
</feature>